<dbReference type="RefSeq" id="WP_156393980.1">
    <property type="nucleotide sequence ID" value="NZ_CP048632.1"/>
</dbReference>
<accession>A0A7L5BDB3</accession>
<dbReference type="AlphaFoldDB" id="A0A7L5BDB3"/>
<feature type="region of interest" description="Disordered" evidence="1">
    <location>
        <begin position="1"/>
        <end position="22"/>
    </location>
</feature>
<gene>
    <name evidence="2" type="ORF">G3A56_01715</name>
</gene>
<protein>
    <submittedName>
        <fullName evidence="2">Uncharacterized protein</fullName>
    </submittedName>
</protein>
<reference evidence="2 3" key="1">
    <citation type="submission" date="2020-02" db="EMBL/GenBank/DDBJ databases">
        <title>Plant-Promoting Endophytic Bacterium Rhizobium oryzihabitans sp. nov., Isolated from the Root of Rice.</title>
        <authorList>
            <person name="zhao J."/>
            <person name="Zhang G."/>
        </authorList>
    </citation>
    <scope>NUCLEOTIDE SEQUENCE [LARGE SCALE GENOMIC DNA]</scope>
    <source>
        <strain evidence="2 3">M15</strain>
    </source>
</reference>
<dbReference type="KEGG" id="roy:G3A56_01715"/>
<keyword evidence="3" id="KW-1185">Reference proteome</keyword>
<evidence type="ECO:0000256" key="1">
    <source>
        <dbReference type="SAM" id="MobiDB-lite"/>
    </source>
</evidence>
<dbReference type="Proteomes" id="UP000464865">
    <property type="component" value="Chromosome M15-11"/>
</dbReference>
<evidence type="ECO:0000313" key="2">
    <source>
        <dbReference type="EMBL" id="QIB36870.1"/>
    </source>
</evidence>
<name>A0A7L5BDB3_9HYPH</name>
<sequence>MTTHTKKSGEPNKGGRPPALTPDEATLEIIRGLGEIQCTTRECAAVLGVSHQTFIAFKAKHQEVSDALEAGMQTGRQSLRRKQFKMADTNASMAIWLGKQYLDQTDKQDITANVKQDVTISDARAKLEHQINRVASGIGESVGTSKPH</sequence>
<evidence type="ECO:0000313" key="3">
    <source>
        <dbReference type="Proteomes" id="UP000464865"/>
    </source>
</evidence>
<proteinExistence type="predicted"/>
<organism evidence="2 3">
    <name type="scientific">Rhizobium oryzihabitans</name>
    <dbReference type="NCBI Taxonomy" id="2267833"/>
    <lineage>
        <taxon>Bacteria</taxon>
        <taxon>Pseudomonadati</taxon>
        <taxon>Pseudomonadota</taxon>
        <taxon>Alphaproteobacteria</taxon>
        <taxon>Hyphomicrobiales</taxon>
        <taxon>Rhizobiaceae</taxon>
        <taxon>Rhizobium/Agrobacterium group</taxon>
        <taxon>Rhizobium</taxon>
    </lineage>
</organism>
<dbReference type="EMBL" id="CP048632">
    <property type="protein sequence ID" value="QIB36870.1"/>
    <property type="molecule type" value="Genomic_DNA"/>
</dbReference>